<organism evidence="2 3">
    <name type="scientific">Cardiocondyla obscurior</name>
    <dbReference type="NCBI Taxonomy" id="286306"/>
    <lineage>
        <taxon>Eukaryota</taxon>
        <taxon>Metazoa</taxon>
        <taxon>Ecdysozoa</taxon>
        <taxon>Arthropoda</taxon>
        <taxon>Hexapoda</taxon>
        <taxon>Insecta</taxon>
        <taxon>Pterygota</taxon>
        <taxon>Neoptera</taxon>
        <taxon>Endopterygota</taxon>
        <taxon>Hymenoptera</taxon>
        <taxon>Apocrita</taxon>
        <taxon>Aculeata</taxon>
        <taxon>Formicoidea</taxon>
        <taxon>Formicidae</taxon>
        <taxon>Myrmicinae</taxon>
        <taxon>Cardiocondyla</taxon>
    </lineage>
</organism>
<evidence type="ECO:0000313" key="2">
    <source>
        <dbReference type="EMBL" id="KAL0125927.1"/>
    </source>
</evidence>
<feature type="compositionally biased region" description="Basic and acidic residues" evidence="1">
    <location>
        <begin position="26"/>
        <end position="55"/>
    </location>
</feature>
<name>A0AAW2GF68_9HYME</name>
<feature type="compositionally biased region" description="Basic and acidic residues" evidence="1">
    <location>
        <begin position="84"/>
        <end position="104"/>
    </location>
</feature>
<dbReference type="Proteomes" id="UP001430953">
    <property type="component" value="Unassembled WGS sequence"/>
</dbReference>
<feature type="compositionally biased region" description="Basic and acidic residues" evidence="1">
    <location>
        <begin position="114"/>
        <end position="126"/>
    </location>
</feature>
<evidence type="ECO:0000256" key="1">
    <source>
        <dbReference type="SAM" id="MobiDB-lite"/>
    </source>
</evidence>
<feature type="region of interest" description="Disordered" evidence="1">
    <location>
        <begin position="1"/>
        <end position="158"/>
    </location>
</feature>
<dbReference type="EMBL" id="JADYXP020000004">
    <property type="protein sequence ID" value="KAL0125927.1"/>
    <property type="molecule type" value="Genomic_DNA"/>
</dbReference>
<proteinExistence type="predicted"/>
<feature type="compositionally biased region" description="Basic residues" evidence="1">
    <location>
        <begin position="70"/>
        <end position="83"/>
    </location>
</feature>
<gene>
    <name evidence="2" type="ORF">PUN28_004777</name>
</gene>
<evidence type="ECO:0000313" key="3">
    <source>
        <dbReference type="Proteomes" id="UP001430953"/>
    </source>
</evidence>
<protein>
    <submittedName>
        <fullName evidence="2">Uncharacterized protein</fullName>
    </submittedName>
</protein>
<keyword evidence="3" id="KW-1185">Reference proteome</keyword>
<sequence length="187" mass="21592">MSVVRVPRTARASSRALYSGCRRERKNGGEERRMAITRENEEKEKEREGKKRDLCEAAASVASERFAHAAGRRRRRRNRRRGRRQLENRDDEEARMRELSWTEKARRRQSASSKVDEEGRKNDRGVGGRRGRGEKRPDEPLALSRTRTKGKEDSEATICSPPSFPVSFFYSSAPLFLSSSPLCCFHY</sequence>
<accession>A0AAW2GF68</accession>
<comment type="caution">
    <text evidence="2">The sequence shown here is derived from an EMBL/GenBank/DDBJ whole genome shotgun (WGS) entry which is preliminary data.</text>
</comment>
<dbReference type="AlphaFoldDB" id="A0AAW2GF68"/>
<reference evidence="2 3" key="1">
    <citation type="submission" date="2023-03" db="EMBL/GenBank/DDBJ databases">
        <title>High recombination rates correlate with genetic variation in Cardiocondyla obscurior ants.</title>
        <authorList>
            <person name="Errbii M."/>
        </authorList>
    </citation>
    <scope>NUCLEOTIDE SEQUENCE [LARGE SCALE GENOMIC DNA]</scope>
    <source>
        <strain evidence="2">Alpha-2009</strain>
        <tissue evidence="2">Whole body</tissue>
    </source>
</reference>